<dbReference type="GeneID" id="119743208"/>
<accession>A0A914BHE8</accession>
<dbReference type="InterPro" id="IPR000922">
    <property type="entry name" value="Lectin_gal-bd_dom"/>
</dbReference>
<protein>
    <recommendedName>
        <fullName evidence="4">SUEL-type lectin domain-containing protein</fullName>
    </recommendedName>
</protein>
<dbReference type="GO" id="GO:0030246">
    <property type="term" value="F:carbohydrate binding"/>
    <property type="evidence" value="ECO:0007669"/>
    <property type="project" value="InterPro"/>
</dbReference>
<evidence type="ECO:0000313" key="5">
    <source>
        <dbReference type="EnsemblMetazoa" id="XP_038075519.1"/>
    </source>
</evidence>
<dbReference type="OMA" id="NINCPAG"/>
<dbReference type="RefSeq" id="XP_038075519.1">
    <property type="nucleotide sequence ID" value="XM_038219591.1"/>
</dbReference>
<name>A0A914BHE8_PATMI</name>
<sequence length="340" mass="33779">MSVSGMCRIGALVVLLTLVVRAQASHYLGPPVITKTACQGTTLNINCPAGQGLNIKSANYGRIPGKTACGSYGLSGCYTPNALLAVRAKCQGKSWCKVPANKGFFGGKCEGSGQYLQVSYTCDYPIMRTKFACQDSTLNIDCKKGHHIAIDHALFGRVHGNAVCPTDPYWLKSVHCVSGAGLKIVKRKCHGKRWCKVRASVDLFGDPCPGTHKYLFVRYSCTLSTDSNSNPGSNSSGRSSSGGSGSNSSSGGSSSGGSGSNSSSGGSSSGGSGSKSSSGGSSSGGSGSNSSGGRSSSSGSGSGSNSSGGRSSSSGSGSGSNSSGGGSGSGSGGSSSGHYH</sequence>
<dbReference type="InterPro" id="IPR043159">
    <property type="entry name" value="Lectin_gal-bd_sf"/>
</dbReference>
<dbReference type="AlphaFoldDB" id="A0A914BHE8"/>
<feature type="signal peptide" evidence="3">
    <location>
        <begin position="1"/>
        <end position="24"/>
    </location>
</feature>
<feature type="domain" description="SUEL-type lectin" evidence="4">
    <location>
        <begin position="132"/>
        <end position="222"/>
    </location>
</feature>
<dbReference type="CDD" id="cd22827">
    <property type="entry name" value="Gal_Rha_Lectin_SUL-I-like"/>
    <property type="match status" value="1"/>
</dbReference>
<keyword evidence="6" id="KW-1185">Reference proteome</keyword>
<proteinExistence type="predicted"/>
<dbReference type="OrthoDB" id="6120134at2759"/>
<evidence type="ECO:0000256" key="2">
    <source>
        <dbReference type="SAM" id="MobiDB-lite"/>
    </source>
</evidence>
<evidence type="ECO:0000259" key="4">
    <source>
        <dbReference type="PROSITE" id="PS50228"/>
    </source>
</evidence>
<evidence type="ECO:0000313" key="6">
    <source>
        <dbReference type="Proteomes" id="UP000887568"/>
    </source>
</evidence>
<reference evidence="5" key="1">
    <citation type="submission" date="2022-11" db="UniProtKB">
        <authorList>
            <consortium name="EnsemblMetazoa"/>
        </authorList>
    </citation>
    <scope>IDENTIFICATION</scope>
</reference>
<dbReference type="PROSITE" id="PS50228">
    <property type="entry name" value="SUEL_LECTIN"/>
    <property type="match status" value="2"/>
</dbReference>
<dbReference type="Proteomes" id="UP000887568">
    <property type="component" value="Unplaced"/>
</dbReference>
<feature type="domain" description="SUEL-type lectin" evidence="4">
    <location>
        <begin position="37"/>
        <end position="123"/>
    </location>
</feature>
<feature type="compositionally biased region" description="Low complexity" evidence="2">
    <location>
        <begin position="288"/>
        <end position="315"/>
    </location>
</feature>
<dbReference type="Pfam" id="PF02140">
    <property type="entry name" value="SUEL_Lectin"/>
    <property type="match status" value="2"/>
</dbReference>
<keyword evidence="3" id="KW-0732">Signal</keyword>
<evidence type="ECO:0000256" key="1">
    <source>
        <dbReference type="ARBA" id="ARBA00011748"/>
    </source>
</evidence>
<comment type="subunit">
    <text evidence="1">Homodimer; disulfide-linked.</text>
</comment>
<organism evidence="5 6">
    <name type="scientific">Patiria miniata</name>
    <name type="common">Bat star</name>
    <name type="synonym">Asterina miniata</name>
    <dbReference type="NCBI Taxonomy" id="46514"/>
    <lineage>
        <taxon>Eukaryota</taxon>
        <taxon>Metazoa</taxon>
        <taxon>Echinodermata</taxon>
        <taxon>Eleutherozoa</taxon>
        <taxon>Asterozoa</taxon>
        <taxon>Asteroidea</taxon>
        <taxon>Valvatacea</taxon>
        <taxon>Valvatida</taxon>
        <taxon>Asterinidae</taxon>
        <taxon>Patiria</taxon>
    </lineage>
</organism>
<feature type="region of interest" description="Disordered" evidence="2">
    <location>
        <begin position="225"/>
        <end position="340"/>
    </location>
</feature>
<dbReference type="EnsemblMetazoa" id="XM_038219591.1">
    <property type="protein sequence ID" value="XP_038075519.1"/>
    <property type="gene ID" value="LOC119743208"/>
</dbReference>
<dbReference type="FunFam" id="2.60.120.740:FF:000001">
    <property type="entry name" value="Adhesion G protein-coupled receptor L2"/>
    <property type="match status" value="1"/>
</dbReference>
<feature type="chain" id="PRO_5037802010" description="SUEL-type lectin domain-containing protein" evidence="3">
    <location>
        <begin position="25"/>
        <end position="340"/>
    </location>
</feature>
<evidence type="ECO:0000256" key="3">
    <source>
        <dbReference type="SAM" id="SignalP"/>
    </source>
</evidence>
<dbReference type="PANTHER" id="PTHR46780">
    <property type="entry name" value="PROTEIN EVA-1"/>
    <property type="match status" value="1"/>
</dbReference>
<dbReference type="Gene3D" id="2.60.120.740">
    <property type="match status" value="2"/>
</dbReference>
<feature type="compositionally biased region" description="Low complexity" evidence="2">
    <location>
        <begin position="227"/>
        <end position="239"/>
    </location>
</feature>
<feature type="compositionally biased region" description="Gly residues" evidence="2">
    <location>
        <begin position="316"/>
        <end position="340"/>
    </location>
</feature>